<dbReference type="EMBL" id="UZAU01000810">
    <property type="status" value="NOT_ANNOTATED_CDS"/>
    <property type="molecule type" value="Genomic_DNA"/>
</dbReference>
<organism evidence="2 3">
    <name type="scientific">Cannabis sativa</name>
    <name type="common">Hemp</name>
    <name type="synonym">Marijuana</name>
    <dbReference type="NCBI Taxonomy" id="3483"/>
    <lineage>
        <taxon>Eukaryota</taxon>
        <taxon>Viridiplantae</taxon>
        <taxon>Streptophyta</taxon>
        <taxon>Embryophyta</taxon>
        <taxon>Tracheophyta</taxon>
        <taxon>Spermatophyta</taxon>
        <taxon>Magnoliopsida</taxon>
        <taxon>eudicotyledons</taxon>
        <taxon>Gunneridae</taxon>
        <taxon>Pentapetalae</taxon>
        <taxon>rosids</taxon>
        <taxon>fabids</taxon>
        <taxon>Rosales</taxon>
        <taxon>Cannabaceae</taxon>
        <taxon>Cannabis</taxon>
    </lineage>
</organism>
<dbReference type="Proteomes" id="UP000596661">
    <property type="component" value="Unassembled WGS sequence"/>
</dbReference>
<evidence type="ECO:0000313" key="2">
    <source>
        <dbReference type="EnsemblPlants" id="cds.evm.model.10.628"/>
    </source>
</evidence>
<feature type="region of interest" description="Disordered" evidence="1">
    <location>
        <begin position="1"/>
        <end position="65"/>
    </location>
</feature>
<evidence type="ECO:0000256" key="1">
    <source>
        <dbReference type="SAM" id="MobiDB-lite"/>
    </source>
</evidence>
<sequence length="149" mass="16688">MDVDLGNLFKSPPPADKISKKRIIQADDASDTAKGPKRTKTKANKRKSSHQLVIEADETPEVGNELPAMENEALAAEIEEQPTGPFVTNQQADLLLVEFTRDELKNVIFYIPFLKAPRPNGYNSFFFNDNMDIMGNDICDAIISFLLSW</sequence>
<feature type="compositionally biased region" description="Basic residues" evidence="1">
    <location>
        <begin position="35"/>
        <end position="49"/>
    </location>
</feature>
<keyword evidence="3" id="KW-1185">Reference proteome</keyword>
<reference evidence="2" key="1">
    <citation type="submission" date="2021-03" db="UniProtKB">
        <authorList>
            <consortium name="EnsemblPlants"/>
        </authorList>
    </citation>
    <scope>IDENTIFICATION</scope>
</reference>
<evidence type="ECO:0000313" key="3">
    <source>
        <dbReference type="Proteomes" id="UP000596661"/>
    </source>
</evidence>
<accession>A0A803QPN2</accession>
<dbReference type="Gramene" id="evm.model.10.628">
    <property type="protein sequence ID" value="cds.evm.model.10.628"/>
    <property type="gene ID" value="evm.TU.10.628"/>
</dbReference>
<protein>
    <submittedName>
        <fullName evidence="2">Uncharacterized protein</fullName>
    </submittedName>
</protein>
<name>A0A803QPN2_CANSA</name>
<dbReference type="AlphaFoldDB" id="A0A803QPN2"/>
<proteinExistence type="predicted"/>
<dbReference type="EnsemblPlants" id="evm.model.10.628">
    <property type="protein sequence ID" value="cds.evm.model.10.628"/>
    <property type="gene ID" value="evm.TU.10.628"/>
</dbReference>